<dbReference type="RefSeq" id="WP_311369413.1">
    <property type="nucleotide sequence ID" value="NZ_JAVRHX010000004.1"/>
</dbReference>
<organism evidence="1 2">
    <name type="scientific">Glaciecola petra</name>
    <dbReference type="NCBI Taxonomy" id="3075602"/>
    <lineage>
        <taxon>Bacteria</taxon>
        <taxon>Pseudomonadati</taxon>
        <taxon>Pseudomonadota</taxon>
        <taxon>Gammaproteobacteria</taxon>
        <taxon>Alteromonadales</taxon>
        <taxon>Alteromonadaceae</taxon>
        <taxon>Glaciecola</taxon>
    </lineage>
</organism>
<protein>
    <submittedName>
        <fullName evidence="1">DUF1800 domain-containing protein</fullName>
    </submittedName>
</protein>
<comment type="caution">
    <text evidence="1">The sequence shown here is derived from an EMBL/GenBank/DDBJ whole genome shotgun (WGS) entry which is preliminary data.</text>
</comment>
<name>A0ABU2ZWD9_9ALTE</name>
<evidence type="ECO:0000313" key="2">
    <source>
        <dbReference type="Proteomes" id="UP001253545"/>
    </source>
</evidence>
<dbReference type="Proteomes" id="UP001253545">
    <property type="component" value="Unassembled WGS sequence"/>
</dbReference>
<sequence>MSSEYAYIGMNRFGLGADNKSVNTLNANSDLPVVQSWLINQLSEYKLPAYKWTSNKAMRSHVELRKQRDNTGNNESKQQAYTKTRRAFINEVRQMAEQTAVHNLNHLQPMQARLLDFFSNHFSVSRNNLPMTMLAPTLEAEAIGPNLHMRFSDILVAVTKHPAMLIYLNNEASIGPNSNLGKKRKGKKARSGLNENLSREILELHTLGVNGGYTQADVTELAKAITGWSVASVRRGEEPGFVFRAQAHELGDRFILGKKYKQMPLRERVQTGYLVLKDLAKQKATAKHLSTKLVRHFIADSPPMTIVNAMVEKWLNTDGHIPSVMGAMIMHKDSWNKNQNKYKTPREFVVSSMRAFNVKKSAPRLYQTLELMGQGFFNSGSPAGYADVEDAWLSTSALNTRIEWASHFASFLAKRKQLDPVSAAKTALGPFLTSATLNAIKRAESKEMALAVMLLSPEFQRR</sequence>
<dbReference type="Pfam" id="PF08811">
    <property type="entry name" value="DUF1800"/>
    <property type="match status" value="1"/>
</dbReference>
<dbReference type="EMBL" id="JAVRHX010000004">
    <property type="protein sequence ID" value="MDT0595894.1"/>
    <property type="molecule type" value="Genomic_DNA"/>
</dbReference>
<dbReference type="InterPro" id="IPR014917">
    <property type="entry name" value="DUF1800"/>
</dbReference>
<keyword evidence="2" id="KW-1185">Reference proteome</keyword>
<proteinExistence type="predicted"/>
<accession>A0ABU2ZWD9</accession>
<evidence type="ECO:0000313" key="1">
    <source>
        <dbReference type="EMBL" id="MDT0595894.1"/>
    </source>
</evidence>
<gene>
    <name evidence="1" type="ORF">RM552_13645</name>
</gene>
<reference evidence="1 2" key="1">
    <citation type="submission" date="2023-09" db="EMBL/GenBank/DDBJ databases">
        <authorList>
            <person name="Rey-Velasco X."/>
        </authorList>
    </citation>
    <scope>NUCLEOTIDE SEQUENCE [LARGE SCALE GENOMIC DNA]</scope>
    <source>
        <strain evidence="1 2">P117</strain>
    </source>
</reference>